<feature type="domain" description="Carbohydrate kinase FGGY C-terminal" evidence="5">
    <location>
        <begin position="243"/>
        <end position="416"/>
    </location>
</feature>
<reference evidence="7" key="1">
    <citation type="submission" date="2020-01" db="EMBL/GenBank/DDBJ databases">
        <title>Sphingomonas sp. strain CSW-10.</title>
        <authorList>
            <person name="Chen W.-M."/>
        </authorList>
    </citation>
    <scope>NUCLEOTIDE SEQUENCE [LARGE SCALE GENOMIC DNA]</scope>
    <source>
        <strain evidence="7">CCP-1</strain>
    </source>
</reference>
<dbReference type="GO" id="GO:0016301">
    <property type="term" value="F:kinase activity"/>
    <property type="evidence" value="ECO:0007669"/>
    <property type="project" value="UniProtKB-KW"/>
</dbReference>
<dbReference type="PIRSF" id="PIRSF000538">
    <property type="entry name" value="GlpK"/>
    <property type="match status" value="1"/>
</dbReference>
<evidence type="ECO:0000313" key="6">
    <source>
        <dbReference type="EMBL" id="NBE08163.1"/>
    </source>
</evidence>
<evidence type="ECO:0000259" key="4">
    <source>
        <dbReference type="Pfam" id="PF00370"/>
    </source>
</evidence>
<dbReference type="SUPFAM" id="SSF53067">
    <property type="entry name" value="Actin-like ATPase domain"/>
    <property type="match status" value="2"/>
</dbReference>
<dbReference type="Pfam" id="PF00370">
    <property type="entry name" value="FGGY_N"/>
    <property type="match status" value="1"/>
</dbReference>
<evidence type="ECO:0000259" key="5">
    <source>
        <dbReference type="Pfam" id="PF02782"/>
    </source>
</evidence>
<gene>
    <name evidence="6" type="ORF">GU920_11500</name>
</gene>
<evidence type="ECO:0000256" key="1">
    <source>
        <dbReference type="ARBA" id="ARBA00009156"/>
    </source>
</evidence>
<evidence type="ECO:0000313" key="7">
    <source>
        <dbReference type="Proteomes" id="UP001517376"/>
    </source>
</evidence>
<evidence type="ECO:0000256" key="3">
    <source>
        <dbReference type="ARBA" id="ARBA00022777"/>
    </source>
</evidence>
<comment type="similarity">
    <text evidence="1">Belongs to the FGGY kinase family.</text>
</comment>
<sequence>MSAEALYIGIDLGTSGARAAVIDAAGTLHATAKSAMADHGGDHRDPQIWWAAVRSALAAALGMVEARAVRALAVDGTSGTMVGLGADGAVIGTGLMYNDPCPDPAILDAIARHAPPTSAAHGPTSGAARAVLLSRRGAVRMAHQADWIASRLCGAWVSDANNALKTGYDPVAARWPDWLAAAGVDLRTLPPVVEPGTVTGRVTPAAAAAFGLPPDCRVVAGTTDGCASFLATGAEAAGDGVTALGTTLTVKLLSDRPIFAPEYGIYSHRFLGRWLAGGASNSGGAALLAHFTAAQMADLSPRIDPDQDTGLDFYPLPAPGERFPIADPALPSRTIPRPADDARFLHALFEGIAGIEALAYRRLAELGAPALTSVRTVGGGAANPVWTRLRARRLGVAMPAPRSDEAAFGTALLALRGAA</sequence>
<proteinExistence type="inferred from homology"/>
<dbReference type="PANTHER" id="PTHR10196">
    <property type="entry name" value="SUGAR KINASE"/>
    <property type="match status" value="1"/>
</dbReference>
<keyword evidence="7" id="KW-1185">Reference proteome</keyword>
<dbReference type="EMBL" id="JAAATW010000002">
    <property type="protein sequence ID" value="NBE08163.1"/>
    <property type="molecule type" value="Genomic_DNA"/>
</dbReference>
<dbReference type="Gene3D" id="3.30.420.40">
    <property type="match status" value="2"/>
</dbReference>
<protein>
    <submittedName>
        <fullName evidence="6">Carbohydrate kinase</fullName>
    </submittedName>
</protein>
<dbReference type="PANTHER" id="PTHR10196:SF80">
    <property type="entry name" value="D-RIBULOSE KINASE"/>
    <property type="match status" value="1"/>
</dbReference>
<name>A0ABW9Y6Y3_9RHOB</name>
<organism evidence="6 7">
    <name type="scientific">Paragemmobacter ruber</name>
    <dbReference type="NCBI Taxonomy" id="1985673"/>
    <lineage>
        <taxon>Bacteria</taxon>
        <taxon>Pseudomonadati</taxon>
        <taxon>Pseudomonadota</taxon>
        <taxon>Alphaproteobacteria</taxon>
        <taxon>Rhodobacterales</taxon>
        <taxon>Paracoccaceae</taxon>
        <taxon>Paragemmobacter</taxon>
    </lineage>
</organism>
<dbReference type="CDD" id="cd07783">
    <property type="entry name" value="ASKHA_NBD_FGGY_SePSK_AtXK1-like"/>
    <property type="match status" value="1"/>
</dbReference>
<keyword evidence="3 6" id="KW-0418">Kinase</keyword>
<feature type="domain" description="Carbohydrate kinase FGGY N-terminal" evidence="4">
    <location>
        <begin position="144"/>
        <end position="229"/>
    </location>
</feature>
<dbReference type="InterPro" id="IPR018484">
    <property type="entry name" value="FGGY_N"/>
</dbReference>
<accession>A0ABW9Y6Y3</accession>
<comment type="caution">
    <text evidence="6">The sequence shown here is derived from an EMBL/GenBank/DDBJ whole genome shotgun (WGS) entry which is preliminary data.</text>
</comment>
<dbReference type="InterPro" id="IPR043129">
    <property type="entry name" value="ATPase_NBD"/>
</dbReference>
<dbReference type="RefSeq" id="WP_161767147.1">
    <property type="nucleotide sequence ID" value="NZ_JAAATW010000002.1"/>
</dbReference>
<dbReference type="Proteomes" id="UP001517376">
    <property type="component" value="Unassembled WGS sequence"/>
</dbReference>
<dbReference type="InterPro" id="IPR000577">
    <property type="entry name" value="Carb_kinase_FGGY"/>
</dbReference>
<keyword evidence="2" id="KW-0808">Transferase</keyword>
<dbReference type="Pfam" id="PF02782">
    <property type="entry name" value="FGGY_C"/>
    <property type="match status" value="1"/>
</dbReference>
<dbReference type="InterPro" id="IPR018485">
    <property type="entry name" value="FGGY_C"/>
</dbReference>
<evidence type="ECO:0000256" key="2">
    <source>
        <dbReference type="ARBA" id="ARBA00022679"/>
    </source>
</evidence>